<keyword evidence="3" id="KW-0547">Nucleotide-binding</keyword>
<dbReference type="AlphaFoldDB" id="A0A6C0RCQ5"/>
<dbReference type="GO" id="GO:0006576">
    <property type="term" value="P:biogenic amine metabolic process"/>
    <property type="evidence" value="ECO:0007669"/>
    <property type="project" value="UniProtKB-ARBA"/>
</dbReference>
<dbReference type="GO" id="GO:0004356">
    <property type="term" value="F:glutamine synthetase activity"/>
    <property type="evidence" value="ECO:0007669"/>
    <property type="project" value="InterPro"/>
</dbReference>
<dbReference type="SUPFAM" id="SSF55931">
    <property type="entry name" value="Glutamine synthetase/guanido kinase"/>
    <property type="match status" value="1"/>
</dbReference>
<dbReference type="SUPFAM" id="SSF54368">
    <property type="entry name" value="Glutamine synthetase, N-terminal domain"/>
    <property type="match status" value="1"/>
</dbReference>
<dbReference type="Gene3D" id="3.30.590.10">
    <property type="entry name" value="Glutamine synthetase/guanido kinase, catalytic domain"/>
    <property type="match status" value="1"/>
</dbReference>
<evidence type="ECO:0000256" key="5">
    <source>
        <dbReference type="PROSITE-ProRule" id="PRU01331"/>
    </source>
</evidence>
<dbReference type="InterPro" id="IPR036651">
    <property type="entry name" value="Gln_synt_N_sf"/>
</dbReference>
<dbReference type="GO" id="GO:0042402">
    <property type="term" value="P:biogenic amine catabolic process"/>
    <property type="evidence" value="ECO:0007669"/>
    <property type="project" value="UniProtKB-ARBA"/>
</dbReference>
<dbReference type="InterPro" id="IPR014746">
    <property type="entry name" value="Gln_synth/guanido_kin_cat_dom"/>
</dbReference>
<name>A0A6C0RCQ5_9BACT</name>
<dbReference type="KEGG" id="drc:G0Q07_05790"/>
<dbReference type="PROSITE" id="PS51987">
    <property type="entry name" value="GS_CATALYTIC"/>
    <property type="match status" value="1"/>
</dbReference>
<organism evidence="8 9">
    <name type="scientific">Draconibacterium halophilum</name>
    <dbReference type="NCBI Taxonomy" id="2706887"/>
    <lineage>
        <taxon>Bacteria</taxon>
        <taxon>Pseudomonadati</taxon>
        <taxon>Bacteroidota</taxon>
        <taxon>Bacteroidia</taxon>
        <taxon>Marinilabiliales</taxon>
        <taxon>Prolixibacteraceae</taxon>
        <taxon>Draconibacterium</taxon>
    </lineage>
</organism>
<evidence type="ECO:0000256" key="4">
    <source>
        <dbReference type="ARBA" id="ARBA00022840"/>
    </source>
</evidence>
<keyword evidence="4" id="KW-0067">ATP-binding</keyword>
<keyword evidence="9" id="KW-1185">Reference proteome</keyword>
<dbReference type="FunFam" id="3.30.590.10:FF:000005">
    <property type="entry name" value="Probable glutamine synthetase"/>
    <property type="match status" value="1"/>
</dbReference>
<dbReference type="SMART" id="SM01230">
    <property type="entry name" value="Gln-synt_C"/>
    <property type="match status" value="1"/>
</dbReference>
<accession>A0A6C0RCQ5</accession>
<dbReference type="GO" id="GO:0006542">
    <property type="term" value="P:glutamine biosynthetic process"/>
    <property type="evidence" value="ECO:0007669"/>
    <property type="project" value="InterPro"/>
</dbReference>
<evidence type="ECO:0000313" key="8">
    <source>
        <dbReference type="EMBL" id="QIA07263.1"/>
    </source>
</evidence>
<evidence type="ECO:0000256" key="2">
    <source>
        <dbReference type="ARBA" id="ARBA00022598"/>
    </source>
</evidence>
<keyword evidence="2" id="KW-0436">Ligase</keyword>
<proteinExistence type="inferred from homology"/>
<dbReference type="Proteomes" id="UP000474630">
    <property type="component" value="Chromosome"/>
</dbReference>
<evidence type="ECO:0000313" key="9">
    <source>
        <dbReference type="Proteomes" id="UP000474630"/>
    </source>
</evidence>
<evidence type="ECO:0000256" key="6">
    <source>
        <dbReference type="RuleBase" id="RU000384"/>
    </source>
</evidence>
<evidence type="ECO:0000259" key="7">
    <source>
        <dbReference type="PROSITE" id="PS51987"/>
    </source>
</evidence>
<sequence>MDKQEILTKIKEKDYTKIKFAVADIDGILRGKYIHKNKFLNALDNGLGFCDVIFGWDCNDKCYENSKITGWHTGYPDAKASVAPETYRQIPWENNTPFLLGDFSSDKKYAEAACSRSLLKRIAHQSEEMGFKPVFSQEFEWFNFQGTPTEISDSNFTELKPISPGMFGYSILRSSLHQPYFNDLFELLNKFEIPIEGLHTETGPGVLEATIIHDDILPAADKALLLKSAVKEIAYQHNFVATFMAKWNEKLPGCGGHIHQSLWDLDKNKNIFFDSESTEGMSSTMQHYIAGLLKCLPEILPMFAPNPNSYKRLSGGDWAPRTLTWGIDNRTCAIRAIPGSEKSTRIELRVPGSDTNAYLALGASLAAGLYGVKNKLPLKNPPTKGNGYLEMRNGVLPDSLEKATKLMANSEIANELFGQAFVKHFTLTREWECQQIDNNDPQWELKRYFEII</sequence>
<evidence type="ECO:0000256" key="1">
    <source>
        <dbReference type="ARBA" id="ARBA00009897"/>
    </source>
</evidence>
<dbReference type="PANTHER" id="PTHR43785">
    <property type="entry name" value="GAMMA-GLUTAMYLPUTRESCINE SYNTHETASE"/>
    <property type="match status" value="1"/>
</dbReference>
<evidence type="ECO:0000256" key="3">
    <source>
        <dbReference type="ARBA" id="ARBA00022741"/>
    </source>
</evidence>
<dbReference type="GO" id="GO:0005524">
    <property type="term" value="F:ATP binding"/>
    <property type="evidence" value="ECO:0007669"/>
    <property type="project" value="UniProtKB-KW"/>
</dbReference>
<feature type="domain" description="GS catalytic" evidence="7">
    <location>
        <begin position="115"/>
        <end position="452"/>
    </location>
</feature>
<gene>
    <name evidence="8" type="ORF">G0Q07_05790</name>
</gene>
<dbReference type="PANTHER" id="PTHR43785:SF12">
    <property type="entry name" value="TYPE-1 GLUTAMINE SYNTHETASE 2"/>
    <property type="match status" value="1"/>
</dbReference>
<dbReference type="Pfam" id="PF00120">
    <property type="entry name" value="Gln-synt_C"/>
    <property type="match status" value="1"/>
</dbReference>
<dbReference type="RefSeq" id="WP_163345190.1">
    <property type="nucleotide sequence ID" value="NZ_CP048409.1"/>
</dbReference>
<dbReference type="Gene3D" id="3.10.20.70">
    <property type="entry name" value="Glutamine synthetase, N-terminal domain"/>
    <property type="match status" value="1"/>
</dbReference>
<comment type="similarity">
    <text evidence="1 5 6">Belongs to the glutamine synthetase family.</text>
</comment>
<protein>
    <submittedName>
        <fullName evidence="8">Glutamine synthetase</fullName>
    </submittedName>
</protein>
<reference evidence="8 9" key="1">
    <citation type="submission" date="2020-02" db="EMBL/GenBank/DDBJ databases">
        <title>Genome sequencing for Draconibacterium sp. strain M1.</title>
        <authorList>
            <person name="Park S.-J."/>
        </authorList>
    </citation>
    <scope>NUCLEOTIDE SEQUENCE [LARGE SCALE GENOMIC DNA]</scope>
    <source>
        <strain evidence="8 9">M1</strain>
    </source>
</reference>
<dbReference type="InterPro" id="IPR008146">
    <property type="entry name" value="Gln_synth_cat_dom"/>
</dbReference>
<dbReference type="EMBL" id="CP048409">
    <property type="protein sequence ID" value="QIA07263.1"/>
    <property type="molecule type" value="Genomic_DNA"/>
</dbReference>